<dbReference type="InterPro" id="IPR036390">
    <property type="entry name" value="WH_DNA-bd_sf"/>
</dbReference>
<dbReference type="Proteomes" id="UP001519343">
    <property type="component" value="Unassembled WGS sequence"/>
</dbReference>
<dbReference type="Gene3D" id="1.10.10.10">
    <property type="entry name" value="Winged helix-like DNA-binding domain superfamily/Winged helix DNA-binding domain"/>
    <property type="match status" value="1"/>
</dbReference>
<dbReference type="Pfam" id="PF03466">
    <property type="entry name" value="LysR_substrate"/>
    <property type="match status" value="1"/>
</dbReference>
<dbReference type="Pfam" id="PF00126">
    <property type="entry name" value="HTH_1"/>
    <property type="match status" value="1"/>
</dbReference>
<dbReference type="PROSITE" id="PS50931">
    <property type="entry name" value="HTH_LYSR"/>
    <property type="match status" value="1"/>
</dbReference>
<gene>
    <name evidence="6" type="ORF">J2Z37_003138</name>
</gene>
<dbReference type="RefSeq" id="WP_209811150.1">
    <property type="nucleotide sequence ID" value="NZ_JAGGKT010000009.1"/>
</dbReference>
<comment type="similarity">
    <text evidence="1">Belongs to the LysR transcriptional regulatory family.</text>
</comment>
<dbReference type="InterPro" id="IPR036388">
    <property type="entry name" value="WH-like_DNA-bd_sf"/>
</dbReference>
<evidence type="ECO:0000256" key="1">
    <source>
        <dbReference type="ARBA" id="ARBA00009437"/>
    </source>
</evidence>
<evidence type="ECO:0000256" key="2">
    <source>
        <dbReference type="ARBA" id="ARBA00023015"/>
    </source>
</evidence>
<name>A0ABS4GSX6_9BACL</name>
<dbReference type="Gene3D" id="3.40.190.290">
    <property type="match status" value="1"/>
</dbReference>
<sequence>MDIRHLEYFSEVAKHLSFTKAAATLHVSQPSISKAIKSIEEELGVPLFYRSSRQLELTDAGKAVLINAKNVLETFNNLTSELNDIMKLKKGEIRIGIPPIIGASFFSKLISQYKESYPSVEITLSEVGTKMIKQGVEEGSLDIGLICNLPIHGDSFELIKLLKDPLLLIVHKDNPLVNKPLLDLSELKSESFILYRKDFSIYDRIIEECAKSNFYPNIVCESSQKDLMVELVEAKIGVALLPSKICQQLNNPEIKAIPLHESKINLELGMIWKKNRYLPFTVREFIAVAEQFLLLQS</sequence>
<evidence type="ECO:0000313" key="7">
    <source>
        <dbReference type="Proteomes" id="UP001519343"/>
    </source>
</evidence>
<keyword evidence="4" id="KW-0804">Transcription</keyword>
<dbReference type="GO" id="GO:0003677">
    <property type="term" value="F:DNA binding"/>
    <property type="evidence" value="ECO:0007669"/>
    <property type="project" value="UniProtKB-KW"/>
</dbReference>
<accession>A0ABS4GSX6</accession>
<evidence type="ECO:0000259" key="5">
    <source>
        <dbReference type="PROSITE" id="PS50931"/>
    </source>
</evidence>
<reference evidence="6 7" key="1">
    <citation type="submission" date="2021-03" db="EMBL/GenBank/DDBJ databases">
        <title>Genomic Encyclopedia of Type Strains, Phase IV (KMG-IV): sequencing the most valuable type-strain genomes for metagenomic binning, comparative biology and taxonomic classification.</title>
        <authorList>
            <person name="Goeker M."/>
        </authorList>
    </citation>
    <scope>NUCLEOTIDE SEQUENCE [LARGE SCALE GENOMIC DNA]</scope>
    <source>
        <strain evidence="6 7">DSM 24738</strain>
    </source>
</reference>
<keyword evidence="3 6" id="KW-0238">DNA-binding</keyword>
<dbReference type="EMBL" id="JAGGKT010000009">
    <property type="protein sequence ID" value="MBP1933127.1"/>
    <property type="molecule type" value="Genomic_DNA"/>
</dbReference>
<evidence type="ECO:0000256" key="4">
    <source>
        <dbReference type="ARBA" id="ARBA00023163"/>
    </source>
</evidence>
<keyword evidence="7" id="KW-1185">Reference proteome</keyword>
<dbReference type="SUPFAM" id="SSF53850">
    <property type="entry name" value="Periplasmic binding protein-like II"/>
    <property type="match status" value="1"/>
</dbReference>
<comment type="caution">
    <text evidence="6">The sequence shown here is derived from an EMBL/GenBank/DDBJ whole genome shotgun (WGS) entry which is preliminary data.</text>
</comment>
<dbReference type="InterPro" id="IPR005119">
    <property type="entry name" value="LysR_subst-bd"/>
</dbReference>
<feature type="domain" description="HTH lysR-type" evidence="5">
    <location>
        <begin position="1"/>
        <end position="58"/>
    </location>
</feature>
<protein>
    <submittedName>
        <fullName evidence="6">DNA-binding transcriptional LysR family regulator</fullName>
    </submittedName>
</protein>
<dbReference type="SUPFAM" id="SSF46785">
    <property type="entry name" value="Winged helix' DNA-binding domain"/>
    <property type="match status" value="1"/>
</dbReference>
<dbReference type="InterPro" id="IPR050950">
    <property type="entry name" value="HTH-type_LysR_regulators"/>
</dbReference>
<dbReference type="InterPro" id="IPR000847">
    <property type="entry name" value="LysR_HTH_N"/>
</dbReference>
<evidence type="ECO:0000256" key="3">
    <source>
        <dbReference type="ARBA" id="ARBA00023125"/>
    </source>
</evidence>
<keyword evidence="2" id="KW-0805">Transcription regulation</keyword>
<organism evidence="6 7">
    <name type="scientific">Ammoniphilus resinae</name>
    <dbReference type="NCBI Taxonomy" id="861532"/>
    <lineage>
        <taxon>Bacteria</taxon>
        <taxon>Bacillati</taxon>
        <taxon>Bacillota</taxon>
        <taxon>Bacilli</taxon>
        <taxon>Bacillales</taxon>
        <taxon>Paenibacillaceae</taxon>
        <taxon>Aneurinibacillus group</taxon>
        <taxon>Ammoniphilus</taxon>
    </lineage>
</organism>
<dbReference type="PANTHER" id="PTHR30419:SF8">
    <property type="entry name" value="NITROGEN ASSIMILATION TRANSCRIPTIONAL ACTIVATOR-RELATED"/>
    <property type="match status" value="1"/>
</dbReference>
<evidence type="ECO:0000313" key="6">
    <source>
        <dbReference type="EMBL" id="MBP1933127.1"/>
    </source>
</evidence>
<dbReference type="PANTHER" id="PTHR30419">
    <property type="entry name" value="HTH-TYPE TRANSCRIPTIONAL REGULATOR YBHD"/>
    <property type="match status" value="1"/>
</dbReference>
<dbReference type="PRINTS" id="PR00039">
    <property type="entry name" value="HTHLYSR"/>
</dbReference>
<proteinExistence type="inferred from homology"/>